<dbReference type="GO" id="GO:0003677">
    <property type="term" value="F:DNA binding"/>
    <property type="evidence" value="ECO:0007669"/>
    <property type="project" value="UniProtKB-UniRule"/>
</dbReference>
<evidence type="ECO:0000256" key="1">
    <source>
        <dbReference type="ARBA" id="ARBA00023125"/>
    </source>
</evidence>
<evidence type="ECO:0000256" key="2">
    <source>
        <dbReference type="PROSITE-ProRule" id="PRU00335"/>
    </source>
</evidence>
<dbReference type="InterPro" id="IPR001647">
    <property type="entry name" value="HTH_TetR"/>
</dbReference>
<protein>
    <submittedName>
        <fullName evidence="4">TetR/AcrR family transcriptional regulator</fullName>
    </submittedName>
</protein>
<dbReference type="Pfam" id="PF00440">
    <property type="entry name" value="TetR_N"/>
    <property type="match status" value="1"/>
</dbReference>
<feature type="domain" description="HTH tetR-type" evidence="3">
    <location>
        <begin position="12"/>
        <end position="72"/>
    </location>
</feature>
<sequence>MGTKERKEREMLIRKNDIIDAAERVFFEKGIQQSTMDEIAREAEFSKRTIYIYFQSKDQIYYEIMLRAFRVLNNMLGKSLENKESATSIEKINVIAETFIEFIRSQPNYFKVIVDYENQESDFKNQDKVITECYKEGEKSLNILKEIISKGIEEGSILENININYTIVILWSSIAGIFNSIVKKESYLRHYYNIQIQQLIEEAFEFMIRAIKK</sequence>
<accession>A0A949WWF6</accession>
<evidence type="ECO:0000313" key="4">
    <source>
        <dbReference type="EMBL" id="MBV7274762.1"/>
    </source>
</evidence>
<feature type="DNA-binding region" description="H-T-H motif" evidence="2">
    <location>
        <begin position="35"/>
        <end position="54"/>
    </location>
</feature>
<dbReference type="EMBL" id="JAEEGC010000098">
    <property type="protein sequence ID" value="MBV7274762.1"/>
    <property type="molecule type" value="Genomic_DNA"/>
</dbReference>
<dbReference type="GO" id="GO:0006355">
    <property type="term" value="P:regulation of DNA-templated transcription"/>
    <property type="evidence" value="ECO:0007669"/>
    <property type="project" value="UniProtKB-ARBA"/>
</dbReference>
<keyword evidence="1 2" id="KW-0238">DNA-binding</keyword>
<gene>
    <name evidence="4" type="ORF">I6U48_17850</name>
</gene>
<evidence type="ECO:0000259" key="3">
    <source>
        <dbReference type="PROSITE" id="PS50977"/>
    </source>
</evidence>
<evidence type="ECO:0000313" key="5">
    <source>
        <dbReference type="Proteomes" id="UP000694308"/>
    </source>
</evidence>
<dbReference type="PANTHER" id="PTHR30328">
    <property type="entry name" value="TRANSCRIPTIONAL REPRESSOR"/>
    <property type="match status" value="1"/>
</dbReference>
<name>A0A949WWF6_9CLOT</name>
<dbReference type="PANTHER" id="PTHR30328:SF54">
    <property type="entry name" value="HTH-TYPE TRANSCRIPTIONAL REPRESSOR SCO4008"/>
    <property type="match status" value="1"/>
</dbReference>
<comment type="caution">
    <text evidence="4">The sequence shown here is derived from an EMBL/GenBank/DDBJ whole genome shotgun (WGS) entry which is preliminary data.</text>
</comment>
<reference evidence="4" key="1">
    <citation type="submission" date="2020-12" db="EMBL/GenBank/DDBJ databases">
        <title>Clostridium thailandense sp. nov., a novel acetogenic bacterium isolated from peat land soil in Thailand.</title>
        <authorList>
            <person name="Chaikitkaew S."/>
            <person name="Birkeland N.K."/>
        </authorList>
    </citation>
    <scope>NUCLEOTIDE SEQUENCE</scope>
    <source>
        <strain evidence="4">PL3</strain>
    </source>
</reference>
<dbReference type="PROSITE" id="PS50977">
    <property type="entry name" value="HTH_TETR_2"/>
    <property type="match status" value="1"/>
</dbReference>
<dbReference type="Proteomes" id="UP000694308">
    <property type="component" value="Unassembled WGS sequence"/>
</dbReference>
<organism evidence="4 5">
    <name type="scientific">Clostridium thailandense</name>
    <dbReference type="NCBI Taxonomy" id="2794346"/>
    <lineage>
        <taxon>Bacteria</taxon>
        <taxon>Bacillati</taxon>
        <taxon>Bacillota</taxon>
        <taxon>Clostridia</taxon>
        <taxon>Eubacteriales</taxon>
        <taxon>Clostridiaceae</taxon>
        <taxon>Clostridium</taxon>
    </lineage>
</organism>
<keyword evidence="5" id="KW-1185">Reference proteome</keyword>
<dbReference type="InterPro" id="IPR050109">
    <property type="entry name" value="HTH-type_TetR-like_transc_reg"/>
</dbReference>
<dbReference type="AlphaFoldDB" id="A0A949WWF6"/>
<proteinExistence type="predicted"/>